<evidence type="ECO:0000313" key="2">
    <source>
        <dbReference type="Proteomes" id="UP001062846"/>
    </source>
</evidence>
<gene>
    <name evidence="1" type="ORF">RHMOL_Rhmol01G0156700</name>
</gene>
<accession>A0ACC0Q3B3</accession>
<proteinExistence type="predicted"/>
<name>A0ACC0Q3B3_RHOML</name>
<reference evidence="1" key="1">
    <citation type="submission" date="2022-02" db="EMBL/GenBank/DDBJ databases">
        <title>Plant Genome Project.</title>
        <authorList>
            <person name="Zhang R.-G."/>
        </authorList>
    </citation>
    <scope>NUCLEOTIDE SEQUENCE</scope>
    <source>
        <strain evidence="1">AT1</strain>
    </source>
</reference>
<organism evidence="1 2">
    <name type="scientific">Rhododendron molle</name>
    <name type="common">Chinese azalea</name>
    <name type="synonym">Azalea mollis</name>
    <dbReference type="NCBI Taxonomy" id="49168"/>
    <lineage>
        <taxon>Eukaryota</taxon>
        <taxon>Viridiplantae</taxon>
        <taxon>Streptophyta</taxon>
        <taxon>Embryophyta</taxon>
        <taxon>Tracheophyta</taxon>
        <taxon>Spermatophyta</taxon>
        <taxon>Magnoliopsida</taxon>
        <taxon>eudicotyledons</taxon>
        <taxon>Gunneridae</taxon>
        <taxon>Pentapetalae</taxon>
        <taxon>asterids</taxon>
        <taxon>Ericales</taxon>
        <taxon>Ericaceae</taxon>
        <taxon>Ericoideae</taxon>
        <taxon>Rhodoreae</taxon>
        <taxon>Rhododendron</taxon>
    </lineage>
</organism>
<comment type="caution">
    <text evidence="1">The sequence shown here is derived from an EMBL/GenBank/DDBJ whole genome shotgun (WGS) entry which is preliminary data.</text>
</comment>
<dbReference type="EMBL" id="CM046388">
    <property type="protein sequence ID" value="KAI8571906.1"/>
    <property type="molecule type" value="Genomic_DNA"/>
</dbReference>
<evidence type="ECO:0000313" key="1">
    <source>
        <dbReference type="EMBL" id="KAI8571906.1"/>
    </source>
</evidence>
<keyword evidence="2" id="KW-1185">Reference proteome</keyword>
<dbReference type="Proteomes" id="UP001062846">
    <property type="component" value="Chromosome 1"/>
</dbReference>
<sequence length="121" mass="14329">MQLQELNSYFSKAAGELLLCVACLNPCNSFSSFDKKLIRLVEFYPMNSLRWSLYYFLISLTCIFLTCNELVEVTLQLGFQLPLDVIRRFNDLLREYEFLTFWYINEVPLLLDLLLIFLLGY</sequence>
<protein>
    <submittedName>
        <fullName evidence="1">Uncharacterized protein</fullName>
    </submittedName>
</protein>